<dbReference type="EMBL" id="BDIP01002945">
    <property type="protein sequence ID" value="GIQ87058.1"/>
    <property type="molecule type" value="Genomic_DNA"/>
</dbReference>
<proteinExistence type="inferred from homology"/>
<dbReference type="CDD" id="cd02859">
    <property type="entry name" value="E_set_AMPKbeta_like_N"/>
    <property type="match status" value="1"/>
</dbReference>
<organism evidence="3 4">
    <name type="scientific">Kipferlia bialata</name>
    <dbReference type="NCBI Taxonomy" id="797122"/>
    <lineage>
        <taxon>Eukaryota</taxon>
        <taxon>Metamonada</taxon>
        <taxon>Carpediemonas-like organisms</taxon>
        <taxon>Kipferlia</taxon>
    </lineage>
</organism>
<reference evidence="3 4" key="1">
    <citation type="journal article" date="2018" name="PLoS ONE">
        <title>The draft genome of Kipferlia bialata reveals reductive genome evolution in fornicate parasites.</title>
        <authorList>
            <person name="Tanifuji G."/>
            <person name="Takabayashi S."/>
            <person name="Kume K."/>
            <person name="Takagi M."/>
            <person name="Nakayama T."/>
            <person name="Kamikawa R."/>
            <person name="Inagaki Y."/>
            <person name="Hashimoto T."/>
        </authorList>
    </citation>
    <scope>NUCLEOTIDE SEQUENCE [LARGE SCALE GENOMIC DNA]</scope>
    <source>
        <strain evidence="3">NY0173</strain>
    </source>
</reference>
<evidence type="ECO:0000259" key="2">
    <source>
        <dbReference type="Pfam" id="PF16561"/>
    </source>
</evidence>
<dbReference type="Gene3D" id="2.60.40.10">
    <property type="entry name" value="Immunoglobulins"/>
    <property type="match status" value="1"/>
</dbReference>
<dbReference type="PANTHER" id="PTHR10343">
    <property type="entry name" value="5'-AMP-ACTIVATED PROTEIN KINASE , BETA SUBUNIT"/>
    <property type="match status" value="1"/>
</dbReference>
<dbReference type="OrthoDB" id="531008at2759"/>
<gene>
    <name evidence="3" type="ORF">KIPB_009023</name>
</gene>
<keyword evidence="4" id="KW-1185">Reference proteome</keyword>
<dbReference type="GO" id="GO:0007165">
    <property type="term" value="P:signal transduction"/>
    <property type="evidence" value="ECO:0007669"/>
    <property type="project" value="TreeGrafter"/>
</dbReference>
<dbReference type="AlphaFoldDB" id="A0A9K3GL73"/>
<sequence length="293" mass="32139">VQSFDASAFSTHIDRVTEYMPSTLATSHDALRECLAEIPEGEGEDTHCFAERLLGLYTPFSSALTLCSDIETSVEYLQTATTLLSSISSVRVIPLPSDTLALSNKGQLKYIEADEFNTGVRVLFKAARSLIESEAMIEEVLSGYMAVDTPDVKGYRETDALARDALERLGCPVSTEAEDPESKDAESAEGLETVALSGERERSLAVEKGHVLTLFSFWCEASSVSLVGTFNDWDCAAAPMHREGEHWTLSLPLPPGVYLYKYVVDGEWRVSLDHPTSIDSEGNTNNCIEVHKE</sequence>
<dbReference type="GO" id="GO:0005737">
    <property type="term" value="C:cytoplasm"/>
    <property type="evidence" value="ECO:0007669"/>
    <property type="project" value="TreeGrafter"/>
</dbReference>
<dbReference type="InterPro" id="IPR013783">
    <property type="entry name" value="Ig-like_fold"/>
</dbReference>
<dbReference type="Pfam" id="PF16561">
    <property type="entry name" value="AMPK1_CBM"/>
    <property type="match status" value="1"/>
</dbReference>
<evidence type="ECO:0000313" key="4">
    <source>
        <dbReference type="Proteomes" id="UP000265618"/>
    </source>
</evidence>
<dbReference type="GO" id="GO:0031588">
    <property type="term" value="C:nucleotide-activated protein kinase complex"/>
    <property type="evidence" value="ECO:0007669"/>
    <property type="project" value="TreeGrafter"/>
</dbReference>
<name>A0A9K3GL73_9EUKA</name>
<dbReference type="SUPFAM" id="SSF81296">
    <property type="entry name" value="E set domains"/>
    <property type="match status" value="1"/>
</dbReference>
<dbReference type="InterPro" id="IPR014756">
    <property type="entry name" value="Ig_E-set"/>
</dbReference>
<dbReference type="GO" id="GO:0005634">
    <property type="term" value="C:nucleus"/>
    <property type="evidence" value="ECO:0007669"/>
    <property type="project" value="TreeGrafter"/>
</dbReference>
<comment type="caution">
    <text evidence="3">The sequence shown here is derived from an EMBL/GenBank/DDBJ whole genome shotgun (WGS) entry which is preliminary data.</text>
</comment>
<feature type="non-terminal residue" evidence="3">
    <location>
        <position position="1"/>
    </location>
</feature>
<protein>
    <recommendedName>
        <fullName evidence="2">AMP-activated protein kinase glycogen-binding domain-containing protein</fullName>
    </recommendedName>
</protein>
<dbReference type="GO" id="GO:0019901">
    <property type="term" value="F:protein kinase binding"/>
    <property type="evidence" value="ECO:0007669"/>
    <property type="project" value="TreeGrafter"/>
</dbReference>
<dbReference type="InterPro" id="IPR032640">
    <property type="entry name" value="AMPK1_CBM"/>
</dbReference>
<feature type="domain" description="AMP-activated protein kinase glycogen-binding" evidence="2">
    <location>
        <begin position="213"/>
        <end position="292"/>
    </location>
</feature>
<evidence type="ECO:0000256" key="1">
    <source>
        <dbReference type="ARBA" id="ARBA00010926"/>
    </source>
</evidence>
<dbReference type="InterPro" id="IPR050827">
    <property type="entry name" value="CRP1_MDG1_kinase"/>
</dbReference>
<accession>A0A9K3GL73</accession>
<dbReference type="Proteomes" id="UP000265618">
    <property type="component" value="Unassembled WGS sequence"/>
</dbReference>
<evidence type="ECO:0000313" key="3">
    <source>
        <dbReference type="EMBL" id="GIQ87058.1"/>
    </source>
</evidence>
<comment type="similarity">
    <text evidence="1">Belongs to the 5'-AMP-activated protein kinase beta subunit family.</text>
</comment>
<dbReference type="PANTHER" id="PTHR10343:SF84">
    <property type="entry name" value="5'-AMP-ACTIVATED PROTEIN KINASE SUBUNIT BETA-1"/>
    <property type="match status" value="1"/>
</dbReference>